<dbReference type="AlphaFoldDB" id="A0AA88L0C1"/>
<evidence type="ECO:0000256" key="8">
    <source>
        <dbReference type="ARBA" id="ARBA00022878"/>
    </source>
</evidence>
<dbReference type="PANTHER" id="PTHR42673:SF4">
    <property type="entry name" value="MALEYLACETOACETATE ISOMERASE"/>
    <property type="match status" value="1"/>
</dbReference>
<dbReference type="PANTHER" id="PTHR42673">
    <property type="entry name" value="MALEYLACETOACETATE ISOMERASE"/>
    <property type="match status" value="1"/>
</dbReference>
<dbReference type="GO" id="GO:0004364">
    <property type="term" value="F:glutathione transferase activity"/>
    <property type="evidence" value="ECO:0007669"/>
    <property type="project" value="UniProtKB-EC"/>
</dbReference>
<evidence type="ECO:0008006" key="16">
    <source>
        <dbReference type="Google" id="ProtNLM"/>
    </source>
</evidence>
<dbReference type="GO" id="GO:0006559">
    <property type="term" value="P:L-phenylalanine catabolic process"/>
    <property type="evidence" value="ECO:0007669"/>
    <property type="project" value="UniProtKB-KW"/>
</dbReference>
<dbReference type="EMBL" id="JAVRJZ010000019">
    <property type="protein sequence ID" value="KAK2708056.1"/>
    <property type="molecule type" value="Genomic_DNA"/>
</dbReference>
<evidence type="ECO:0000256" key="9">
    <source>
        <dbReference type="ARBA" id="ARBA00023232"/>
    </source>
</evidence>
<dbReference type="InterPro" id="IPR036249">
    <property type="entry name" value="Thioredoxin-like_sf"/>
</dbReference>
<evidence type="ECO:0000313" key="14">
    <source>
        <dbReference type="EMBL" id="KAK2708056.1"/>
    </source>
</evidence>
<dbReference type="Gene3D" id="1.20.1050.10">
    <property type="match status" value="1"/>
</dbReference>
<comment type="cofactor">
    <cofactor evidence="2">
        <name>glutathione</name>
        <dbReference type="ChEBI" id="CHEBI:57925"/>
    </cofactor>
</comment>
<dbReference type="InterPro" id="IPR010987">
    <property type="entry name" value="Glutathione-S-Trfase_C-like"/>
</dbReference>
<comment type="catalytic activity">
    <reaction evidence="11">
        <text>RX + glutathione = an S-substituted glutathione + a halide anion + H(+)</text>
        <dbReference type="Rhea" id="RHEA:16437"/>
        <dbReference type="ChEBI" id="CHEBI:15378"/>
        <dbReference type="ChEBI" id="CHEBI:16042"/>
        <dbReference type="ChEBI" id="CHEBI:17792"/>
        <dbReference type="ChEBI" id="CHEBI:57925"/>
        <dbReference type="ChEBI" id="CHEBI:90779"/>
        <dbReference type="EC" id="2.5.1.18"/>
    </reaction>
</comment>
<keyword evidence="10" id="KW-0413">Isomerase</keyword>
<dbReference type="PROSITE" id="PS50405">
    <property type="entry name" value="GST_CTER"/>
    <property type="match status" value="1"/>
</dbReference>
<dbReference type="InterPro" id="IPR040079">
    <property type="entry name" value="Glutathione_S-Trfase"/>
</dbReference>
<dbReference type="SFLD" id="SFLDG00358">
    <property type="entry name" value="Main_(cytGST)"/>
    <property type="match status" value="1"/>
</dbReference>
<feature type="domain" description="GST N-terminal" evidence="12">
    <location>
        <begin position="1"/>
        <end position="84"/>
    </location>
</feature>
<evidence type="ECO:0000256" key="7">
    <source>
        <dbReference type="ARBA" id="ARBA00022679"/>
    </source>
</evidence>
<dbReference type="GO" id="GO:0006572">
    <property type="term" value="P:L-tyrosine catabolic process"/>
    <property type="evidence" value="ECO:0007669"/>
    <property type="project" value="UniProtKB-KW"/>
</dbReference>
<reference evidence="14" key="1">
    <citation type="submission" date="2023-07" db="EMBL/GenBank/DDBJ databases">
        <title>Chromosome-level genome assembly of Artemia franciscana.</title>
        <authorList>
            <person name="Jo E."/>
        </authorList>
    </citation>
    <scope>NUCLEOTIDE SEQUENCE</scope>
    <source>
        <tissue evidence="14">Whole body</tissue>
    </source>
</reference>
<dbReference type="SUPFAM" id="SSF52833">
    <property type="entry name" value="Thioredoxin-like"/>
    <property type="match status" value="1"/>
</dbReference>
<evidence type="ECO:0000256" key="10">
    <source>
        <dbReference type="ARBA" id="ARBA00023235"/>
    </source>
</evidence>
<dbReference type="PROSITE" id="PS50404">
    <property type="entry name" value="GST_NTER"/>
    <property type="match status" value="1"/>
</dbReference>
<evidence type="ECO:0000256" key="3">
    <source>
        <dbReference type="ARBA" id="ARBA00004496"/>
    </source>
</evidence>
<evidence type="ECO:0000256" key="1">
    <source>
        <dbReference type="ARBA" id="ARBA00001622"/>
    </source>
</evidence>
<sequence>MQMTLYSYFRSSCSWRVRAALSLKGLDYEIEAVNLIKDGGQQLSEDYKKINLMAQVPALKVDDTVITQSLSIMEYLEEICPEPSLLPKTALERAKVREICLIIGSGIQPLQNLSVLQYIAKNEGNEKKLEWAKHVIEKGFEALEKLLVSCSGKYCFGDSITFADCFLVPQIYNAKRFGVTLDRFPTIERIDATLKDHQAFIASHPSNQPDCPSDIKA</sequence>
<accession>A0AA88L0C1</accession>
<dbReference type="CDD" id="cd03042">
    <property type="entry name" value="GST_N_Zeta"/>
    <property type="match status" value="1"/>
</dbReference>
<comment type="catalytic activity">
    <reaction evidence="1">
        <text>4-maleylacetoacetate = 4-fumarylacetoacetate</text>
        <dbReference type="Rhea" id="RHEA:14817"/>
        <dbReference type="ChEBI" id="CHEBI:17105"/>
        <dbReference type="ChEBI" id="CHEBI:18034"/>
        <dbReference type="EC" id="5.2.1.2"/>
    </reaction>
</comment>
<evidence type="ECO:0000256" key="6">
    <source>
        <dbReference type="ARBA" id="ARBA00022490"/>
    </source>
</evidence>
<dbReference type="GO" id="GO:0005737">
    <property type="term" value="C:cytoplasm"/>
    <property type="evidence" value="ECO:0007669"/>
    <property type="project" value="UniProtKB-SubCell"/>
</dbReference>
<dbReference type="FunFam" id="3.40.30.10:FF:000041">
    <property type="entry name" value="Maleylacetoacetate isomerase isoform 1"/>
    <property type="match status" value="1"/>
</dbReference>
<dbReference type="InterPro" id="IPR034330">
    <property type="entry name" value="GST_Zeta_C"/>
</dbReference>
<evidence type="ECO:0000256" key="2">
    <source>
        <dbReference type="ARBA" id="ARBA00001955"/>
    </source>
</evidence>
<gene>
    <name evidence="14" type="ORF">QYM36_015672</name>
</gene>
<dbReference type="Proteomes" id="UP001187531">
    <property type="component" value="Unassembled WGS sequence"/>
</dbReference>
<comment type="caution">
    <text evidence="14">The sequence shown here is derived from an EMBL/GenBank/DDBJ whole genome shotgun (WGS) entry which is preliminary data.</text>
</comment>
<dbReference type="Pfam" id="PF13409">
    <property type="entry name" value="GST_N_2"/>
    <property type="match status" value="1"/>
</dbReference>
<evidence type="ECO:0000256" key="11">
    <source>
        <dbReference type="ARBA" id="ARBA00047960"/>
    </source>
</evidence>
<dbReference type="InterPro" id="IPR004045">
    <property type="entry name" value="Glutathione_S-Trfase_N"/>
</dbReference>
<keyword evidence="6" id="KW-0963">Cytoplasm</keyword>
<organism evidence="14 15">
    <name type="scientific">Artemia franciscana</name>
    <name type="common">Brine shrimp</name>
    <name type="synonym">Artemia sanfranciscana</name>
    <dbReference type="NCBI Taxonomy" id="6661"/>
    <lineage>
        <taxon>Eukaryota</taxon>
        <taxon>Metazoa</taxon>
        <taxon>Ecdysozoa</taxon>
        <taxon>Arthropoda</taxon>
        <taxon>Crustacea</taxon>
        <taxon>Branchiopoda</taxon>
        <taxon>Anostraca</taxon>
        <taxon>Artemiidae</taxon>
        <taxon>Artemia</taxon>
    </lineage>
</organism>
<dbReference type="GO" id="GO:0016034">
    <property type="term" value="F:maleylacetoacetate isomerase activity"/>
    <property type="evidence" value="ECO:0007669"/>
    <property type="project" value="UniProtKB-EC"/>
</dbReference>
<dbReference type="InterPro" id="IPR036282">
    <property type="entry name" value="Glutathione-S-Trfase_C_sf"/>
</dbReference>
<keyword evidence="8" id="KW-0828">Tyrosine catabolism</keyword>
<comment type="pathway">
    <text evidence="4">Amino-acid degradation; L-phenylalanine degradation; acetoacetate and fumarate from L-phenylalanine: step 5/6.</text>
</comment>
<dbReference type="GO" id="GO:0006749">
    <property type="term" value="P:glutathione metabolic process"/>
    <property type="evidence" value="ECO:0007669"/>
    <property type="project" value="TreeGrafter"/>
</dbReference>
<proteinExistence type="inferred from homology"/>
<evidence type="ECO:0000259" key="13">
    <source>
        <dbReference type="PROSITE" id="PS50405"/>
    </source>
</evidence>
<keyword evidence="15" id="KW-1185">Reference proteome</keyword>
<comment type="similarity">
    <text evidence="5">Belongs to the GST superfamily. Zeta family.</text>
</comment>
<dbReference type="FunFam" id="1.20.1050.10:FF:000010">
    <property type="entry name" value="Maleylacetoacetate isomerase isoform 1"/>
    <property type="match status" value="1"/>
</dbReference>
<feature type="domain" description="GST C-terminal" evidence="13">
    <location>
        <begin position="89"/>
        <end position="213"/>
    </location>
</feature>
<dbReference type="InterPro" id="IPR034333">
    <property type="entry name" value="GST_Zeta_N"/>
</dbReference>
<dbReference type="SFLD" id="SFLDS00019">
    <property type="entry name" value="Glutathione_Transferase_(cytos"/>
    <property type="match status" value="1"/>
</dbReference>
<comment type="subcellular location">
    <subcellularLocation>
        <location evidence="3">Cytoplasm</location>
    </subcellularLocation>
</comment>
<protein>
    <recommendedName>
        <fullName evidence="16">Maleylacetoacetate isomerase</fullName>
    </recommendedName>
</protein>
<dbReference type="SUPFAM" id="SSF47616">
    <property type="entry name" value="GST C-terminal domain-like"/>
    <property type="match status" value="1"/>
</dbReference>
<evidence type="ECO:0000256" key="5">
    <source>
        <dbReference type="ARBA" id="ARBA00010007"/>
    </source>
</evidence>
<evidence type="ECO:0000313" key="15">
    <source>
        <dbReference type="Proteomes" id="UP001187531"/>
    </source>
</evidence>
<dbReference type="InterPro" id="IPR004046">
    <property type="entry name" value="GST_C"/>
</dbReference>
<dbReference type="Gene3D" id="3.40.30.10">
    <property type="entry name" value="Glutaredoxin"/>
    <property type="match status" value="1"/>
</dbReference>
<dbReference type="Pfam" id="PF14497">
    <property type="entry name" value="GST_C_3"/>
    <property type="match status" value="1"/>
</dbReference>
<keyword evidence="9" id="KW-0585">Phenylalanine catabolism</keyword>
<evidence type="ECO:0000259" key="12">
    <source>
        <dbReference type="PROSITE" id="PS50404"/>
    </source>
</evidence>
<dbReference type="CDD" id="cd03191">
    <property type="entry name" value="GST_C_Zeta"/>
    <property type="match status" value="1"/>
</dbReference>
<evidence type="ECO:0000256" key="4">
    <source>
        <dbReference type="ARBA" id="ARBA00004671"/>
    </source>
</evidence>
<dbReference type="InterPro" id="IPR005955">
    <property type="entry name" value="GST_Zeta"/>
</dbReference>
<name>A0AA88L0C1_ARTSF</name>
<keyword evidence="7" id="KW-0808">Transferase</keyword>
<dbReference type="NCBIfam" id="TIGR01262">
    <property type="entry name" value="maiA"/>
    <property type="match status" value="1"/>
</dbReference>